<evidence type="ECO:0000259" key="10">
    <source>
        <dbReference type="Pfam" id="PF08245"/>
    </source>
</evidence>
<dbReference type="SUPFAM" id="SSF53623">
    <property type="entry name" value="MurD-like peptide ligases, catalytic domain"/>
    <property type="match status" value="1"/>
</dbReference>
<dbReference type="GO" id="GO:0005524">
    <property type="term" value="F:ATP binding"/>
    <property type="evidence" value="ECO:0007669"/>
    <property type="project" value="UniProtKB-UniRule"/>
</dbReference>
<evidence type="ECO:0000256" key="6">
    <source>
        <dbReference type="ARBA" id="ARBA00022840"/>
    </source>
</evidence>
<dbReference type="PANTHER" id="PTHR43692:SF1">
    <property type="entry name" value="UDP-N-ACETYLMURAMOYLALANINE--D-GLUTAMATE LIGASE"/>
    <property type="match status" value="1"/>
</dbReference>
<dbReference type="Gene3D" id="3.40.50.720">
    <property type="entry name" value="NAD(P)-binding Rossmann-like Domain"/>
    <property type="match status" value="1"/>
</dbReference>
<comment type="catalytic activity">
    <reaction evidence="7 8">
        <text>UDP-N-acetyl-alpha-D-muramoyl-L-alanine + D-glutamate + ATP = UDP-N-acetyl-alpha-D-muramoyl-L-alanyl-D-glutamate + ADP + phosphate + H(+)</text>
        <dbReference type="Rhea" id="RHEA:16429"/>
        <dbReference type="ChEBI" id="CHEBI:15378"/>
        <dbReference type="ChEBI" id="CHEBI:29986"/>
        <dbReference type="ChEBI" id="CHEBI:30616"/>
        <dbReference type="ChEBI" id="CHEBI:43474"/>
        <dbReference type="ChEBI" id="CHEBI:83898"/>
        <dbReference type="ChEBI" id="CHEBI:83900"/>
        <dbReference type="ChEBI" id="CHEBI:456216"/>
        <dbReference type="EC" id="6.3.2.9"/>
    </reaction>
</comment>
<proteinExistence type="inferred from homology"/>
<keyword evidence="3 7" id="KW-0963">Cytoplasm</keyword>
<evidence type="ECO:0000259" key="9">
    <source>
        <dbReference type="Pfam" id="PF02875"/>
    </source>
</evidence>
<name>A0A4R7D4W5_9SPHI</name>
<feature type="binding site" evidence="7">
    <location>
        <begin position="120"/>
        <end position="126"/>
    </location>
    <ligand>
        <name>ATP</name>
        <dbReference type="ChEBI" id="CHEBI:30616"/>
    </ligand>
</feature>
<dbReference type="GO" id="GO:0005737">
    <property type="term" value="C:cytoplasm"/>
    <property type="evidence" value="ECO:0007669"/>
    <property type="project" value="UniProtKB-SubCell"/>
</dbReference>
<dbReference type="InterPro" id="IPR005762">
    <property type="entry name" value="MurD"/>
</dbReference>
<keyword evidence="7 8" id="KW-0132">Cell division</keyword>
<dbReference type="Gene3D" id="3.90.190.20">
    <property type="entry name" value="Mur ligase, C-terminal domain"/>
    <property type="match status" value="1"/>
</dbReference>
<feature type="domain" description="Mur ligase central" evidence="10">
    <location>
        <begin position="118"/>
        <end position="296"/>
    </location>
</feature>
<evidence type="ECO:0000256" key="1">
    <source>
        <dbReference type="ARBA" id="ARBA00004496"/>
    </source>
</evidence>
<evidence type="ECO:0000256" key="2">
    <source>
        <dbReference type="ARBA" id="ARBA00004752"/>
    </source>
</evidence>
<dbReference type="InterPro" id="IPR036565">
    <property type="entry name" value="Mur-like_cat_sf"/>
</dbReference>
<comment type="pathway">
    <text evidence="2 7 8">Cell wall biogenesis; peptidoglycan biosynthesis.</text>
</comment>
<sequence>MANIEATYYPQSGFLAVLGAGESGVGAAILAKDKGFDVFVSDRGPIAEPYKATLLAEGIAFEESQHSEARILQADLVVKSPGIPEKAPLVQALKASDIPVISEIEFAAQYTDAKLYCITGSNGKSTTTMLTYYMLQKAGVNVGLAGNIGKSFAWQVARSVFDCYVLEISSFMLDDMYRFRADVAVILNITADHLDRYDYQLENYVASKFRILQNQREEDYFIYCMDDEETMKALPIHETKAMHLPFSQQQLLTQGAFLDEHKNIVINIPNKETFEMNIEELSLQGKHNVYNNMASGLIGKAMELRNQTMKESMSSYVNIEHRLEHVACIGGVNYINDSKATNVNSVWYALESFSPDIILIMGGVDKGNDYEMLRDLVKAKVKAIVCIGKDTARIHEAFEDDADVIVNSSSMQEAVEMASHLSKKGDTVLLSPACASFDWFKNYEERGDKFKEAVMAL</sequence>
<dbReference type="Pfam" id="PF08245">
    <property type="entry name" value="Mur_ligase_M"/>
    <property type="match status" value="1"/>
</dbReference>
<dbReference type="SUPFAM" id="SSF53244">
    <property type="entry name" value="MurD-like peptide ligases, peptide-binding domain"/>
    <property type="match status" value="1"/>
</dbReference>
<comment type="caution">
    <text evidence="11">The sequence shown here is derived from an EMBL/GenBank/DDBJ whole genome shotgun (WGS) entry which is preliminary data.</text>
</comment>
<dbReference type="Pfam" id="PF02875">
    <property type="entry name" value="Mur_ligase_C"/>
    <property type="match status" value="1"/>
</dbReference>
<dbReference type="HAMAP" id="MF_00639">
    <property type="entry name" value="MurD"/>
    <property type="match status" value="1"/>
</dbReference>
<dbReference type="Gene3D" id="3.40.1190.10">
    <property type="entry name" value="Mur-like, catalytic domain"/>
    <property type="match status" value="1"/>
</dbReference>
<feature type="domain" description="Mur ligase C-terminal" evidence="9">
    <location>
        <begin position="321"/>
        <end position="434"/>
    </location>
</feature>
<dbReference type="NCBIfam" id="TIGR01087">
    <property type="entry name" value="murD"/>
    <property type="match status" value="1"/>
</dbReference>
<dbReference type="PANTHER" id="PTHR43692">
    <property type="entry name" value="UDP-N-ACETYLMURAMOYLALANINE--D-GLUTAMATE LIGASE"/>
    <property type="match status" value="1"/>
</dbReference>
<reference evidence="11 12" key="1">
    <citation type="submission" date="2019-03" db="EMBL/GenBank/DDBJ databases">
        <title>Genomic Encyclopedia of Type Strains, Phase III (KMG-III): the genomes of soil and plant-associated and newly described type strains.</title>
        <authorList>
            <person name="Whitman W."/>
        </authorList>
    </citation>
    <scope>NUCLEOTIDE SEQUENCE [LARGE SCALE GENOMIC DNA]</scope>
    <source>
        <strain evidence="11 12">CGMCC 1.12801</strain>
    </source>
</reference>
<dbReference type="GO" id="GO:0008360">
    <property type="term" value="P:regulation of cell shape"/>
    <property type="evidence" value="ECO:0007669"/>
    <property type="project" value="UniProtKB-KW"/>
</dbReference>
<keyword evidence="7 8" id="KW-0131">Cell cycle</keyword>
<dbReference type="UniPathway" id="UPA00219"/>
<keyword evidence="7 8" id="KW-0961">Cell wall biogenesis/degradation</keyword>
<comment type="function">
    <text evidence="7 8">Cell wall formation. Catalyzes the addition of glutamate to the nucleotide precursor UDP-N-acetylmuramoyl-L-alanine (UMA).</text>
</comment>
<dbReference type="AlphaFoldDB" id="A0A4R7D4W5"/>
<dbReference type="GO" id="GO:0051301">
    <property type="term" value="P:cell division"/>
    <property type="evidence" value="ECO:0007669"/>
    <property type="project" value="UniProtKB-KW"/>
</dbReference>
<evidence type="ECO:0000256" key="3">
    <source>
        <dbReference type="ARBA" id="ARBA00022490"/>
    </source>
</evidence>
<gene>
    <name evidence="7" type="primary">murD</name>
    <name evidence="11" type="ORF">B0I21_102455</name>
</gene>
<comment type="subcellular location">
    <subcellularLocation>
        <location evidence="1 7 8">Cytoplasm</location>
    </subcellularLocation>
</comment>
<evidence type="ECO:0000256" key="8">
    <source>
        <dbReference type="RuleBase" id="RU003664"/>
    </source>
</evidence>
<dbReference type="InterPro" id="IPR004101">
    <property type="entry name" value="Mur_ligase_C"/>
</dbReference>
<accession>A0A4R7D4W5</accession>
<evidence type="ECO:0000256" key="4">
    <source>
        <dbReference type="ARBA" id="ARBA00022598"/>
    </source>
</evidence>
<evidence type="ECO:0000313" key="11">
    <source>
        <dbReference type="EMBL" id="TDS16129.1"/>
    </source>
</evidence>
<keyword evidence="7 8" id="KW-0573">Peptidoglycan synthesis</keyword>
<comment type="similarity">
    <text evidence="7">Belongs to the MurCDEF family.</text>
</comment>
<protein>
    <recommendedName>
        <fullName evidence="7 8">UDP-N-acetylmuramoylalanine--D-glutamate ligase</fullName>
        <ecNumber evidence="7 8">6.3.2.9</ecNumber>
    </recommendedName>
    <alternativeName>
        <fullName evidence="7">D-glutamic acid-adding enzyme</fullName>
    </alternativeName>
    <alternativeName>
        <fullName evidence="7">UDP-N-acetylmuramoyl-L-alanyl-D-glutamate synthetase</fullName>
    </alternativeName>
</protein>
<organism evidence="11 12">
    <name type="scientific">Sphingobacterium paludis</name>
    <dbReference type="NCBI Taxonomy" id="1476465"/>
    <lineage>
        <taxon>Bacteria</taxon>
        <taxon>Pseudomonadati</taxon>
        <taxon>Bacteroidota</taxon>
        <taxon>Sphingobacteriia</taxon>
        <taxon>Sphingobacteriales</taxon>
        <taxon>Sphingobacteriaceae</taxon>
        <taxon>Sphingobacterium</taxon>
    </lineage>
</organism>
<dbReference type="OrthoDB" id="9809796at2"/>
<evidence type="ECO:0000256" key="5">
    <source>
        <dbReference type="ARBA" id="ARBA00022741"/>
    </source>
</evidence>
<dbReference type="GO" id="GO:0009252">
    <property type="term" value="P:peptidoglycan biosynthetic process"/>
    <property type="evidence" value="ECO:0007669"/>
    <property type="project" value="UniProtKB-UniRule"/>
</dbReference>
<dbReference type="GO" id="GO:0071555">
    <property type="term" value="P:cell wall organization"/>
    <property type="evidence" value="ECO:0007669"/>
    <property type="project" value="UniProtKB-KW"/>
</dbReference>
<dbReference type="GO" id="GO:0008764">
    <property type="term" value="F:UDP-N-acetylmuramoylalanine-D-glutamate ligase activity"/>
    <property type="evidence" value="ECO:0007669"/>
    <property type="project" value="UniProtKB-UniRule"/>
</dbReference>
<keyword evidence="6 7" id="KW-0067">ATP-binding</keyword>
<evidence type="ECO:0000313" key="12">
    <source>
        <dbReference type="Proteomes" id="UP000294752"/>
    </source>
</evidence>
<dbReference type="Proteomes" id="UP000294752">
    <property type="component" value="Unassembled WGS sequence"/>
</dbReference>
<dbReference type="RefSeq" id="WP_133639391.1">
    <property type="nucleotide sequence ID" value="NZ_SNZV01000002.1"/>
</dbReference>
<dbReference type="EC" id="6.3.2.9" evidence="7 8"/>
<dbReference type="Pfam" id="PF21799">
    <property type="entry name" value="MurD-like_N"/>
    <property type="match status" value="1"/>
</dbReference>
<keyword evidence="5 7" id="KW-0547">Nucleotide-binding</keyword>
<keyword evidence="4 7" id="KW-0436">Ligase</keyword>
<dbReference type="SUPFAM" id="SSF51984">
    <property type="entry name" value="MurCD N-terminal domain"/>
    <property type="match status" value="1"/>
</dbReference>
<keyword evidence="7 8" id="KW-0133">Cell shape</keyword>
<keyword evidence="12" id="KW-1185">Reference proteome</keyword>
<dbReference type="InterPro" id="IPR013221">
    <property type="entry name" value="Mur_ligase_cen"/>
</dbReference>
<dbReference type="EMBL" id="SNZV01000002">
    <property type="protein sequence ID" value="TDS16129.1"/>
    <property type="molecule type" value="Genomic_DNA"/>
</dbReference>
<dbReference type="InterPro" id="IPR036615">
    <property type="entry name" value="Mur_ligase_C_dom_sf"/>
</dbReference>
<evidence type="ECO:0000256" key="7">
    <source>
        <dbReference type="HAMAP-Rule" id="MF_00639"/>
    </source>
</evidence>